<feature type="coiled-coil region" evidence="1">
    <location>
        <begin position="165"/>
        <end position="199"/>
    </location>
</feature>
<evidence type="ECO:0000256" key="1">
    <source>
        <dbReference type="SAM" id="Coils"/>
    </source>
</evidence>
<keyword evidence="1" id="KW-0175">Coiled coil</keyword>
<name>A0A1G7EZ98_9FLAO</name>
<dbReference type="STRING" id="1071918.SAMN05421544_11833"/>
<evidence type="ECO:0000313" key="3">
    <source>
        <dbReference type="Proteomes" id="UP000198517"/>
    </source>
</evidence>
<gene>
    <name evidence="2" type="ORF">SAMN05421544_11833</name>
</gene>
<proteinExistence type="predicted"/>
<sequence length="211" mass="24768">MTKTNFQPLVLTKTADGRQAVQCSTLYNALGLLHQNYTRWVKTYITGDRFAVEGVDYLNLSTHFEEIRSKNQTLTHQSGEIRTSGNALTQPNVEIRQTLRQRRNRAKGKDFILTLDFAKMLAMQTQSEAGHKIRLYFLHCEKVAKQKTELIQKELFAELEAYRSLEAIRLQRRELNRQAREHRERIKQAQSTIKQIEYIQLTFNFEEYGNN</sequence>
<dbReference type="RefSeq" id="WP_092737636.1">
    <property type="nucleotide sequence ID" value="NZ_FNAS01000018.1"/>
</dbReference>
<dbReference type="AlphaFoldDB" id="A0A1G7EZ98"/>
<dbReference type="OrthoDB" id="9812611at2"/>
<evidence type="ECO:0000313" key="2">
    <source>
        <dbReference type="EMBL" id="SDE68991.1"/>
    </source>
</evidence>
<dbReference type="Proteomes" id="UP000198517">
    <property type="component" value="Unassembled WGS sequence"/>
</dbReference>
<accession>A0A1G7EZ98</accession>
<reference evidence="2 3" key="1">
    <citation type="submission" date="2016-10" db="EMBL/GenBank/DDBJ databases">
        <authorList>
            <person name="de Groot N.N."/>
        </authorList>
    </citation>
    <scope>NUCLEOTIDE SEQUENCE [LARGE SCALE GENOMIC DNA]</scope>
    <source>
        <strain evidence="2 3">DSM 24015</strain>
    </source>
</reference>
<keyword evidence="3" id="KW-1185">Reference proteome</keyword>
<protein>
    <submittedName>
        <fullName evidence="2">AntA/AntB antirepressor</fullName>
    </submittedName>
</protein>
<dbReference type="EMBL" id="FNAS01000018">
    <property type="protein sequence ID" value="SDE68991.1"/>
    <property type="molecule type" value="Genomic_DNA"/>
</dbReference>
<organism evidence="2 3">
    <name type="scientific">Riemerella columbipharyngis</name>
    <dbReference type="NCBI Taxonomy" id="1071918"/>
    <lineage>
        <taxon>Bacteria</taxon>
        <taxon>Pseudomonadati</taxon>
        <taxon>Bacteroidota</taxon>
        <taxon>Flavobacteriia</taxon>
        <taxon>Flavobacteriales</taxon>
        <taxon>Weeksellaceae</taxon>
        <taxon>Riemerella</taxon>
    </lineage>
</organism>